<accession>A0ABS3MZ09</accession>
<dbReference type="InterPro" id="IPR019060">
    <property type="entry name" value="DUF2382"/>
</dbReference>
<comment type="caution">
    <text evidence="3">The sequence shown here is derived from an EMBL/GenBank/DDBJ whole genome shotgun (WGS) entry which is preliminary data.</text>
</comment>
<dbReference type="NCBIfam" id="TIGR02271">
    <property type="entry name" value="YsnF/AvaK domain"/>
    <property type="match status" value="1"/>
</dbReference>
<evidence type="ECO:0000313" key="4">
    <source>
        <dbReference type="Proteomes" id="UP000663981"/>
    </source>
</evidence>
<feature type="domain" description="DUF2382" evidence="2">
    <location>
        <begin position="108"/>
        <end position="157"/>
    </location>
</feature>
<protein>
    <submittedName>
        <fullName evidence="3">YsnF/AvaK domain-containing protein</fullName>
    </submittedName>
</protein>
<evidence type="ECO:0000256" key="1">
    <source>
        <dbReference type="SAM" id="Phobius"/>
    </source>
</evidence>
<feature type="transmembrane region" description="Helical" evidence="1">
    <location>
        <begin position="6"/>
        <end position="36"/>
    </location>
</feature>
<dbReference type="Pfam" id="PF09557">
    <property type="entry name" value="DUF2382"/>
    <property type="match status" value="2"/>
</dbReference>
<dbReference type="RefSeq" id="WP_207976093.1">
    <property type="nucleotide sequence ID" value="NZ_JAGDEL010000003.1"/>
</dbReference>
<keyword evidence="1" id="KW-0472">Membrane</keyword>
<reference evidence="3 4" key="1">
    <citation type="submission" date="2021-03" db="EMBL/GenBank/DDBJ databases">
        <title>Whole genome sequence of Metabacillus bambusae BG109.</title>
        <authorList>
            <person name="Jeong J.W."/>
        </authorList>
    </citation>
    <scope>NUCLEOTIDE SEQUENCE [LARGE SCALE GENOMIC DNA]</scope>
    <source>
        <strain evidence="3 4">BG109</strain>
    </source>
</reference>
<dbReference type="PANTHER" id="PTHR38463:SF1">
    <property type="entry name" value="STRESS RESPONSE PROTEIN YSNF"/>
    <property type="match status" value="1"/>
</dbReference>
<dbReference type="InterPro" id="IPR052967">
    <property type="entry name" value="Stress_Response_Assoc"/>
</dbReference>
<sequence>MGKYIIIGAIFGSIIGWITGFSAVIGFVLGAIVGGICHTMNARRKIDEPSAKTNKNQEQTLQLREEQLDIKKERVQTGEVKVHKEVVEELKTFTVPIKREEMVIEAGNEEELRIPLKVEEVEINKHPVQVNEVSVTKRQIEEIKQIKEKLKKETVHVDVTGDADVIKKPSNETTE</sequence>
<name>A0ABS3MZ09_9BACI</name>
<evidence type="ECO:0000259" key="2">
    <source>
        <dbReference type="Pfam" id="PF09557"/>
    </source>
</evidence>
<keyword evidence="1" id="KW-1133">Transmembrane helix</keyword>
<feature type="domain" description="DUF2382" evidence="2">
    <location>
        <begin position="61"/>
        <end position="105"/>
    </location>
</feature>
<dbReference type="EMBL" id="JAGDEL010000003">
    <property type="protein sequence ID" value="MBO1511261.1"/>
    <property type="molecule type" value="Genomic_DNA"/>
</dbReference>
<dbReference type="PANTHER" id="PTHR38463">
    <property type="entry name" value="STRESS RESPONSE PROTEIN YSNF"/>
    <property type="match status" value="1"/>
</dbReference>
<organism evidence="3 4">
    <name type="scientific">Metabacillus bambusae</name>
    <dbReference type="NCBI Taxonomy" id="2795218"/>
    <lineage>
        <taxon>Bacteria</taxon>
        <taxon>Bacillati</taxon>
        <taxon>Bacillota</taxon>
        <taxon>Bacilli</taxon>
        <taxon>Bacillales</taxon>
        <taxon>Bacillaceae</taxon>
        <taxon>Metabacillus</taxon>
    </lineage>
</organism>
<proteinExistence type="predicted"/>
<evidence type="ECO:0000313" key="3">
    <source>
        <dbReference type="EMBL" id="MBO1511261.1"/>
    </source>
</evidence>
<keyword evidence="4" id="KW-1185">Reference proteome</keyword>
<keyword evidence="1" id="KW-0812">Transmembrane</keyword>
<dbReference type="Proteomes" id="UP000663981">
    <property type="component" value="Unassembled WGS sequence"/>
</dbReference>
<gene>
    <name evidence="3" type="ORF">I7822_06185</name>
</gene>